<dbReference type="PROSITE" id="PS50097">
    <property type="entry name" value="BTB"/>
    <property type="match status" value="1"/>
</dbReference>
<keyword evidence="4" id="KW-1185">Reference proteome</keyword>
<proteinExistence type="predicted"/>
<gene>
    <name evidence="3" type="ORF">K466DRAFT_547637</name>
</gene>
<evidence type="ECO:0000259" key="2">
    <source>
        <dbReference type="PROSITE" id="PS50097"/>
    </source>
</evidence>
<accession>A0A5C3PEV7</accession>
<feature type="domain" description="BTB" evidence="2">
    <location>
        <begin position="60"/>
        <end position="130"/>
    </location>
</feature>
<reference evidence="3 4" key="1">
    <citation type="journal article" date="2019" name="Nat. Ecol. Evol.">
        <title>Megaphylogeny resolves global patterns of mushroom evolution.</title>
        <authorList>
            <person name="Varga T."/>
            <person name="Krizsan K."/>
            <person name="Foldi C."/>
            <person name="Dima B."/>
            <person name="Sanchez-Garcia M."/>
            <person name="Sanchez-Ramirez S."/>
            <person name="Szollosi G.J."/>
            <person name="Szarkandi J.G."/>
            <person name="Papp V."/>
            <person name="Albert L."/>
            <person name="Andreopoulos W."/>
            <person name="Angelini C."/>
            <person name="Antonin V."/>
            <person name="Barry K.W."/>
            <person name="Bougher N.L."/>
            <person name="Buchanan P."/>
            <person name="Buyck B."/>
            <person name="Bense V."/>
            <person name="Catcheside P."/>
            <person name="Chovatia M."/>
            <person name="Cooper J."/>
            <person name="Damon W."/>
            <person name="Desjardin D."/>
            <person name="Finy P."/>
            <person name="Geml J."/>
            <person name="Haridas S."/>
            <person name="Hughes K."/>
            <person name="Justo A."/>
            <person name="Karasinski D."/>
            <person name="Kautmanova I."/>
            <person name="Kiss B."/>
            <person name="Kocsube S."/>
            <person name="Kotiranta H."/>
            <person name="LaButti K.M."/>
            <person name="Lechner B.E."/>
            <person name="Liimatainen K."/>
            <person name="Lipzen A."/>
            <person name="Lukacs Z."/>
            <person name="Mihaltcheva S."/>
            <person name="Morgado L.N."/>
            <person name="Niskanen T."/>
            <person name="Noordeloos M.E."/>
            <person name="Ohm R.A."/>
            <person name="Ortiz-Santana B."/>
            <person name="Ovrebo C."/>
            <person name="Racz N."/>
            <person name="Riley R."/>
            <person name="Savchenko A."/>
            <person name="Shiryaev A."/>
            <person name="Soop K."/>
            <person name="Spirin V."/>
            <person name="Szebenyi C."/>
            <person name="Tomsovsky M."/>
            <person name="Tulloss R.E."/>
            <person name="Uehling J."/>
            <person name="Grigoriev I.V."/>
            <person name="Vagvolgyi C."/>
            <person name="Papp T."/>
            <person name="Martin F.M."/>
            <person name="Miettinen O."/>
            <person name="Hibbett D.S."/>
            <person name="Nagy L.G."/>
        </authorList>
    </citation>
    <scope>NUCLEOTIDE SEQUENCE [LARGE SCALE GENOMIC DNA]</scope>
    <source>
        <strain evidence="3 4">HHB13444</strain>
    </source>
</reference>
<feature type="compositionally biased region" description="Basic residues" evidence="1">
    <location>
        <begin position="1"/>
        <end position="10"/>
    </location>
</feature>
<protein>
    <recommendedName>
        <fullName evidence="2">BTB domain-containing protein</fullName>
    </recommendedName>
</protein>
<dbReference type="STRING" id="1314778.A0A5C3PEV7"/>
<name>A0A5C3PEV7_9APHY</name>
<dbReference type="EMBL" id="ML211125">
    <property type="protein sequence ID" value="TFK88126.1"/>
    <property type="molecule type" value="Genomic_DNA"/>
</dbReference>
<evidence type="ECO:0000256" key="1">
    <source>
        <dbReference type="SAM" id="MobiDB-lite"/>
    </source>
</evidence>
<dbReference type="InParanoid" id="A0A5C3PEV7"/>
<feature type="region of interest" description="Disordered" evidence="1">
    <location>
        <begin position="1"/>
        <end position="52"/>
    </location>
</feature>
<dbReference type="Proteomes" id="UP000308197">
    <property type="component" value="Unassembled WGS sequence"/>
</dbReference>
<evidence type="ECO:0000313" key="3">
    <source>
        <dbReference type="EMBL" id="TFK88126.1"/>
    </source>
</evidence>
<dbReference type="AlphaFoldDB" id="A0A5C3PEV7"/>
<dbReference type="InterPro" id="IPR000210">
    <property type="entry name" value="BTB/POZ_dom"/>
</dbReference>
<organism evidence="3 4">
    <name type="scientific">Polyporus arcularius HHB13444</name>
    <dbReference type="NCBI Taxonomy" id="1314778"/>
    <lineage>
        <taxon>Eukaryota</taxon>
        <taxon>Fungi</taxon>
        <taxon>Dikarya</taxon>
        <taxon>Basidiomycota</taxon>
        <taxon>Agaricomycotina</taxon>
        <taxon>Agaricomycetes</taxon>
        <taxon>Polyporales</taxon>
        <taxon>Polyporaceae</taxon>
        <taxon>Polyporus</taxon>
    </lineage>
</organism>
<dbReference type="CDD" id="cd18186">
    <property type="entry name" value="BTB_POZ_ZBTB_KLHL-like"/>
    <property type="match status" value="1"/>
</dbReference>
<feature type="compositionally biased region" description="Polar residues" evidence="1">
    <location>
        <begin position="34"/>
        <end position="43"/>
    </location>
</feature>
<dbReference type="Gene3D" id="3.30.710.10">
    <property type="entry name" value="Potassium Channel Kv1.1, Chain A"/>
    <property type="match status" value="1"/>
</dbReference>
<sequence length="367" mass="40810">MSARIPRKRIRIDSPPNDGSEQADEELLLKNRSESSAPDTASAQEPGGRKRDNSFWFDDGTVILVARDVEFRVYSGILSVNSPVFKELFAQTNGVHVLHFGGDREMTCPVVSVTDSPEDLRHILRAYMPGGESSFYDAKKPVFDVISACIRLGHKYQLAPLYEQSLHYLKSHYPATLESWDAVAKWCPPGWDDVHAVGVVNLARLIGDADILPTALMACTTLEDRVVHGFTREDGSPEHLTLDDLGRCFKAKTDIRKARLEALFGILDSSSPECRLVSRLGESSCRKTMRDALARLAPHIDALMDDNPFAPYTDYIPKGNLSLCLLCQTEVNNRHANARVNMWKALPEIFGIEVSGWGLGDVDQRPS</sequence>
<dbReference type="InterPro" id="IPR011333">
    <property type="entry name" value="SKP1/BTB/POZ_sf"/>
</dbReference>
<evidence type="ECO:0000313" key="4">
    <source>
        <dbReference type="Proteomes" id="UP000308197"/>
    </source>
</evidence>